<organism evidence="3 4">
    <name type="scientific">Tritrichomonas musculus</name>
    <dbReference type="NCBI Taxonomy" id="1915356"/>
    <lineage>
        <taxon>Eukaryota</taxon>
        <taxon>Metamonada</taxon>
        <taxon>Parabasalia</taxon>
        <taxon>Tritrichomonadida</taxon>
        <taxon>Tritrichomonadidae</taxon>
        <taxon>Tritrichomonas</taxon>
    </lineage>
</organism>
<evidence type="ECO:0000313" key="3">
    <source>
        <dbReference type="EMBL" id="KAK8898048.1"/>
    </source>
</evidence>
<gene>
    <name evidence="3" type="ORF">M9Y10_000308</name>
</gene>
<reference evidence="3 4" key="1">
    <citation type="submission" date="2024-04" db="EMBL/GenBank/DDBJ databases">
        <title>Tritrichomonas musculus Genome.</title>
        <authorList>
            <person name="Alves-Ferreira E."/>
            <person name="Grigg M."/>
            <person name="Lorenzi H."/>
            <person name="Galac M."/>
        </authorList>
    </citation>
    <scope>NUCLEOTIDE SEQUENCE [LARGE SCALE GENOMIC DNA]</scope>
    <source>
        <strain evidence="3 4">EAF2021</strain>
    </source>
</reference>
<dbReference type="InterPro" id="IPR001375">
    <property type="entry name" value="Peptidase_S9_cat"/>
</dbReference>
<dbReference type="PANTHER" id="PTHR43037">
    <property type="entry name" value="UNNAMED PRODUCT-RELATED"/>
    <property type="match status" value="1"/>
</dbReference>
<sequence length="470" mass="52768">MVEIKDATICISGYECGPGVSKVIFSLSRSVEGVKKEGALISTANADRTIIDIYLSDSKGNQVTGNSTYVTISIGLVYFLEANCSLLIFNFSKFHNEWATEYVIKSSFHVICDGKDTLLTFEKDCMNNRYSPDGELFNKRGEFSGRYHNPITKEEDLLTLQYAAYEPDHLKNDNAKNPLIIWIHGQGEGGTDVDIAILGNKVTSLAKPQIQSYFTTESGSKGAYVLAIQCPTYWMDGGDGQNSNGDLVSRFTDILKDTIDDYLKQNEDADKNRIYIGGCSNGGYMSMNLAITYPNFFAATYQACEAYAYMVFQRDEKGVYIREPDNKSPTAVRQTDTRWFTDEKMELVKELPMWLIAAADDDTVLPHLFSLPAYKQLLKIGAKNAWFSFFRNVEGDDIKGMRYNGHWSWIPLFNDKVTRVQNPEKIVNSDDNAKFGFVPNNDGGGTLNAHDDKGTYNSIFAWLNAQVKKQ</sequence>
<dbReference type="PANTHER" id="PTHR43037:SF1">
    <property type="entry name" value="BLL1128 PROTEIN"/>
    <property type="match status" value="1"/>
</dbReference>
<dbReference type="InterPro" id="IPR029058">
    <property type="entry name" value="AB_hydrolase_fold"/>
</dbReference>
<protein>
    <recommendedName>
        <fullName evidence="2">Peptidase S9 prolyl oligopeptidase catalytic domain-containing protein</fullName>
    </recommendedName>
</protein>
<proteinExistence type="predicted"/>
<keyword evidence="4" id="KW-1185">Reference proteome</keyword>
<dbReference type="EMBL" id="JAPFFF010000001">
    <property type="protein sequence ID" value="KAK8898048.1"/>
    <property type="molecule type" value="Genomic_DNA"/>
</dbReference>
<dbReference type="Pfam" id="PF00326">
    <property type="entry name" value="Peptidase_S9"/>
    <property type="match status" value="1"/>
</dbReference>
<dbReference type="InterPro" id="IPR050955">
    <property type="entry name" value="Plant_Biomass_Hydrol_Est"/>
</dbReference>
<evidence type="ECO:0000256" key="1">
    <source>
        <dbReference type="ARBA" id="ARBA00022729"/>
    </source>
</evidence>
<comment type="caution">
    <text evidence="3">The sequence shown here is derived from an EMBL/GenBank/DDBJ whole genome shotgun (WGS) entry which is preliminary data.</text>
</comment>
<dbReference type="Gene3D" id="3.40.50.1820">
    <property type="entry name" value="alpha/beta hydrolase"/>
    <property type="match status" value="1"/>
</dbReference>
<name>A0ABR2L3Y3_9EUKA</name>
<evidence type="ECO:0000259" key="2">
    <source>
        <dbReference type="Pfam" id="PF00326"/>
    </source>
</evidence>
<dbReference type="SUPFAM" id="SSF53474">
    <property type="entry name" value="alpha/beta-Hydrolases"/>
    <property type="match status" value="1"/>
</dbReference>
<keyword evidence="1" id="KW-0732">Signal</keyword>
<feature type="domain" description="Peptidase S9 prolyl oligopeptidase catalytic" evidence="2">
    <location>
        <begin position="261"/>
        <end position="366"/>
    </location>
</feature>
<dbReference type="Proteomes" id="UP001470230">
    <property type="component" value="Unassembled WGS sequence"/>
</dbReference>
<evidence type="ECO:0000313" key="4">
    <source>
        <dbReference type="Proteomes" id="UP001470230"/>
    </source>
</evidence>
<accession>A0ABR2L3Y3</accession>